<evidence type="ECO:0000313" key="3">
    <source>
        <dbReference type="Proteomes" id="UP001595847"/>
    </source>
</evidence>
<organism evidence="2 3">
    <name type="scientific">Nocardiopsis sediminis</name>
    <dbReference type="NCBI Taxonomy" id="1778267"/>
    <lineage>
        <taxon>Bacteria</taxon>
        <taxon>Bacillati</taxon>
        <taxon>Actinomycetota</taxon>
        <taxon>Actinomycetes</taxon>
        <taxon>Streptosporangiales</taxon>
        <taxon>Nocardiopsidaceae</taxon>
        <taxon>Nocardiopsis</taxon>
    </lineage>
</organism>
<protein>
    <submittedName>
        <fullName evidence="2">DUF6364 family protein</fullName>
    </submittedName>
</protein>
<dbReference type="InterPro" id="IPR045944">
    <property type="entry name" value="DUF6364"/>
</dbReference>
<dbReference type="Pfam" id="PF19891">
    <property type="entry name" value="DUF6364"/>
    <property type="match status" value="1"/>
</dbReference>
<sequence length="79" mass="8783">MATRNVTIQLDEELVREAKILAAEEGTSVSAMVARNLRDRIAARSRRNQAMLAALESMNEAAGSGRQAPHWTRGELYDR</sequence>
<dbReference type="EMBL" id="JBHSBH010000009">
    <property type="protein sequence ID" value="MFC3997008.1"/>
    <property type="molecule type" value="Genomic_DNA"/>
</dbReference>
<dbReference type="InterPro" id="IPR010985">
    <property type="entry name" value="Ribbon_hlx_hlx"/>
</dbReference>
<keyword evidence="3" id="KW-1185">Reference proteome</keyword>
<name>A0ABV8FQM1_9ACTN</name>
<evidence type="ECO:0000313" key="2">
    <source>
        <dbReference type="EMBL" id="MFC3997008.1"/>
    </source>
</evidence>
<evidence type="ECO:0000256" key="1">
    <source>
        <dbReference type="SAM" id="MobiDB-lite"/>
    </source>
</evidence>
<feature type="region of interest" description="Disordered" evidence="1">
    <location>
        <begin position="59"/>
        <end position="79"/>
    </location>
</feature>
<proteinExistence type="predicted"/>
<dbReference type="SUPFAM" id="SSF47598">
    <property type="entry name" value="Ribbon-helix-helix"/>
    <property type="match status" value="1"/>
</dbReference>
<accession>A0ABV8FQM1</accession>
<dbReference type="RefSeq" id="WP_378533599.1">
    <property type="nucleotide sequence ID" value="NZ_JBHSBH010000009.1"/>
</dbReference>
<reference evidence="3" key="1">
    <citation type="journal article" date="2019" name="Int. J. Syst. Evol. Microbiol.">
        <title>The Global Catalogue of Microorganisms (GCM) 10K type strain sequencing project: providing services to taxonomists for standard genome sequencing and annotation.</title>
        <authorList>
            <consortium name="The Broad Institute Genomics Platform"/>
            <consortium name="The Broad Institute Genome Sequencing Center for Infectious Disease"/>
            <person name="Wu L."/>
            <person name="Ma J."/>
        </authorList>
    </citation>
    <scope>NUCLEOTIDE SEQUENCE [LARGE SCALE GENOMIC DNA]</scope>
    <source>
        <strain evidence="3">TBRC 1826</strain>
    </source>
</reference>
<dbReference type="Proteomes" id="UP001595847">
    <property type="component" value="Unassembled WGS sequence"/>
</dbReference>
<comment type="caution">
    <text evidence="2">The sequence shown here is derived from an EMBL/GenBank/DDBJ whole genome shotgun (WGS) entry which is preliminary data.</text>
</comment>
<gene>
    <name evidence="2" type="ORF">ACFOVU_13840</name>
</gene>